<dbReference type="SMART" id="SM00220">
    <property type="entry name" value="S_TKc"/>
    <property type="match status" value="1"/>
</dbReference>
<accession>A0A2J8ABN1</accession>
<evidence type="ECO:0000313" key="11">
    <source>
        <dbReference type="EMBL" id="PNH09883.1"/>
    </source>
</evidence>
<keyword evidence="1" id="KW-0723">Serine/threonine-protein kinase</keyword>
<protein>
    <submittedName>
        <fullName evidence="11">Aurora kinase B</fullName>
    </submittedName>
</protein>
<evidence type="ECO:0000256" key="1">
    <source>
        <dbReference type="ARBA" id="ARBA00022527"/>
    </source>
</evidence>
<keyword evidence="4 11" id="KW-0418">Kinase</keyword>
<dbReference type="InterPro" id="IPR030616">
    <property type="entry name" value="Aur-like"/>
</dbReference>
<feature type="region of interest" description="Disordered" evidence="9">
    <location>
        <begin position="422"/>
        <end position="461"/>
    </location>
</feature>
<dbReference type="PANTHER" id="PTHR24350">
    <property type="entry name" value="SERINE/THREONINE-PROTEIN KINASE IAL-RELATED"/>
    <property type="match status" value="1"/>
</dbReference>
<evidence type="ECO:0000313" key="12">
    <source>
        <dbReference type="Proteomes" id="UP000236333"/>
    </source>
</evidence>
<feature type="region of interest" description="Disordered" evidence="9">
    <location>
        <begin position="211"/>
        <end position="245"/>
    </location>
</feature>
<keyword evidence="5 7" id="KW-0067">ATP-binding</keyword>
<dbReference type="InterPro" id="IPR000719">
    <property type="entry name" value="Prot_kinase_dom"/>
</dbReference>
<reference evidence="11 12" key="1">
    <citation type="journal article" date="2017" name="Mol. Biol. Evol.">
        <title>The 4-celled Tetrabaena socialis nuclear genome reveals the essential components for genetic control of cell number at the origin of multicellularity in the volvocine lineage.</title>
        <authorList>
            <person name="Featherston J."/>
            <person name="Arakaki Y."/>
            <person name="Hanschen E.R."/>
            <person name="Ferris P.J."/>
            <person name="Michod R.E."/>
            <person name="Olson B.J.S.C."/>
            <person name="Nozaki H."/>
            <person name="Durand P.M."/>
        </authorList>
    </citation>
    <scope>NUCLEOTIDE SEQUENCE [LARGE SCALE GENOMIC DNA]</scope>
    <source>
        <strain evidence="11 12">NIES-571</strain>
    </source>
</reference>
<name>A0A2J8ABN1_9CHLO</name>
<feature type="binding site" evidence="7">
    <location>
        <position position="167"/>
    </location>
    <ligand>
        <name>ATP</name>
        <dbReference type="ChEBI" id="CHEBI:30616"/>
    </ligand>
</feature>
<feature type="cross-link" description="Glycyl lysine isopeptide (Lys-Gly) (interchain with G-Cter in SUMO2)" evidence="8">
    <location>
        <position position="151"/>
    </location>
</feature>
<dbReference type="FunFam" id="3.30.200.20:FF:000042">
    <property type="entry name" value="Aurora kinase A"/>
    <property type="match status" value="1"/>
</dbReference>
<feature type="compositionally biased region" description="Low complexity" evidence="9">
    <location>
        <begin position="422"/>
        <end position="439"/>
    </location>
</feature>
<dbReference type="Pfam" id="PF00069">
    <property type="entry name" value="Pkinase"/>
    <property type="match status" value="1"/>
</dbReference>
<feature type="region of interest" description="Disordered" evidence="9">
    <location>
        <begin position="367"/>
        <end position="405"/>
    </location>
</feature>
<gene>
    <name evidence="11" type="ORF">TSOC_003442</name>
</gene>
<dbReference type="OrthoDB" id="549765at2759"/>
<evidence type="ECO:0000259" key="10">
    <source>
        <dbReference type="PROSITE" id="PS50011"/>
    </source>
</evidence>
<dbReference type="GO" id="GO:0005524">
    <property type="term" value="F:ATP binding"/>
    <property type="evidence" value="ECO:0007669"/>
    <property type="project" value="UniProtKB-KW"/>
</dbReference>
<dbReference type="PROSITE" id="PS50011">
    <property type="entry name" value="PROTEIN_KINASE_DOM"/>
    <property type="match status" value="1"/>
</dbReference>
<keyword evidence="3 7" id="KW-0547">Nucleotide-binding</keyword>
<comment type="caution">
    <text evidence="11">The sequence shown here is derived from an EMBL/GenBank/DDBJ whole genome shotgun (WGS) entry which is preliminary data.</text>
</comment>
<dbReference type="Proteomes" id="UP000236333">
    <property type="component" value="Unassembled WGS sequence"/>
</dbReference>
<feature type="compositionally biased region" description="Low complexity" evidence="9">
    <location>
        <begin position="391"/>
        <end position="403"/>
    </location>
</feature>
<feature type="binding site" evidence="7">
    <location>
        <begin position="153"/>
        <end position="154"/>
    </location>
    <ligand>
        <name>ATP</name>
        <dbReference type="ChEBI" id="CHEBI:30616"/>
    </ligand>
</feature>
<organism evidence="11 12">
    <name type="scientific">Tetrabaena socialis</name>
    <dbReference type="NCBI Taxonomy" id="47790"/>
    <lineage>
        <taxon>Eukaryota</taxon>
        <taxon>Viridiplantae</taxon>
        <taxon>Chlorophyta</taxon>
        <taxon>core chlorophytes</taxon>
        <taxon>Chlorophyceae</taxon>
        <taxon>CS clade</taxon>
        <taxon>Chlamydomonadales</taxon>
        <taxon>Tetrabaenaceae</taxon>
        <taxon>Tetrabaena</taxon>
    </lineage>
</organism>
<feature type="domain" description="Protein kinase" evidence="10">
    <location>
        <begin position="9"/>
        <end position="296"/>
    </location>
</feature>
<dbReference type="GO" id="GO:0004674">
    <property type="term" value="F:protein serine/threonine kinase activity"/>
    <property type="evidence" value="ECO:0007669"/>
    <property type="project" value="UniProtKB-KW"/>
</dbReference>
<feature type="binding site" evidence="7">
    <location>
        <begin position="86"/>
        <end position="88"/>
    </location>
    <ligand>
        <name>ATP</name>
        <dbReference type="ChEBI" id="CHEBI:30616"/>
    </ligand>
</feature>
<keyword evidence="12" id="KW-1185">Reference proteome</keyword>
<feature type="compositionally biased region" description="Low complexity" evidence="9">
    <location>
        <begin position="234"/>
        <end position="243"/>
    </location>
</feature>
<evidence type="ECO:0000256" key="5">
    <source>
        <dbReference type="ARBA" id="ARBA00022840"/>
    </source>
</evidence>
<evidence type="ECO:0000256" key="9">
    <source>
        <dbReference type="SAM" id="MobiDB-lite"/>
    </source>
</evidence>
<dbReference type="SUPFAM" id="SSF56112">
    <property type="entry name" value="Protein kinase-like (PK-like)"/>
    <property type="match status" value="1"/>
</dbReference>
<keyword evidence="2" id="KW-0808">Transferase</keyword>
<feature type="binding site" evidence="7">
    <location>
        <position position="38"/>
    </location>
    <ligand>
        <name>ATP</name>
        <dbReference type="ChEBI" id="CHEBI:30616"/>
    </ligand>
</feature>
<sequence>MMQGSIKDFVLVKEVGSGAASTVYYAICRKSTQPVAIKMYLKAKLSKLNRRQVEREINIHSSLNHPHIIDFYAAFEDDERIYLVQEYAAGGDLFDDVKRRGGRVPEREVVHQVLHPYLMALAYLHARGIIHRQEAREGGQGVRQACCPDIKPENTVFTRERVMKVTDFGLAIHADTERPVTRLGTLDYMAPEQMHPDERVTAAGAAAAAAGASAGGGGSATHAPSPLGRDQPHQQARAAAIQQHMRSRSLNRFHAEQMHLATAGAAVAAPATIVPPPGVPYAVSLQAAGISGMPYAVPLYQAPGGGGGGGAVGNSVAAGTDGAVAAAAAAAGVPGSTSSRGSVPTATSVGGAGGGNVCDNRFAHHVSAASPRPPSMHPGQSHSRPHGSPAQQYGHPPYGHQPHYGGGVSYSGGCAPAVPSPLGLRSSSASRPSTASGSSDASNCSLIATPHGGADGMLLQQ</sequence>
<evidence type="ECO:0000256" key="2">
    <source>
        <dbReference type="ARBA" id="ARBA00022679"/>
    </source>
</evidence>
<dbReference type="InterPro" id="IPR011009">
    <property type="entry name" value="Kinase-like_dom_sf"/>
</dbReference>
<evidence type="ECO:0000256" key="4">
    <source>
        <dbReference type="ARBA" id="ARBA00022777"/>
    </source>
</evidence>
<dbReference type="AlphaFoldDB" id="A0A2J8ABN1"/>
<evidence type="ECO:0000256" key="8">
    <source>
        <dbReference type="PIRSR" id="PIRSR630616-3"/>
    </source>
</evidence>
<evidence type="ECO:0000256" key="3">
    <source>
        <dbReference type="ARBA" id="ARBA00022741"/>
    </source>
</evidence>
<feature type="active site" description="Proton acceptor" evidence="6">
    <location>
        <position position="149"/>
    </location>
</feature>
<evidence type="ECO:0000256" key="6">
    <source>
        <dbReference type="PIRSR" id="PIRSR630616-1"/>
    </source>
</evidence>
<proteinExistence type="predicted"/>
<dbReference type="EMBL" id="PGGS01000074">
    <property type="protein sequence ID" value="PNH09883.1"/>
    <property type="molecule type" value="Genomic_DNA"/>
</dbReference>
<dbReference type="Gene3D" id="1.10.510.10">
    <property type="entry name" value="Transferase(Phosphotransferase) domain 1"/>
    <property type="match status" value="1"/>
</dbReference>
<evidence type="ECO:0000256" key="7">
    <source>
        <dbReference type="PIRSR" id="PIRSR630616-2"/>
    </source>
</evidence>